<accession>A0A9P6E7H0</accession>
<dbReference type="Proteomes" id="UP000807306">
    <property type="component" value="Unassembled WGS sequence"/>
</dbReference>
<organism evidence="3 4">
    <name type="scientific">Crepidotus variabilis</name>
    <dbReference type="NCBI Taxonomy" id="179855"/>
    <lineage>
        <taxon>Eukaryota</taxon>
        <taxon>Fungi</taxon>
        <taxon>Dikarya</taxon>
        <taxon>Basidiomycota</taxon>
        <taxon>Agaricomycotina</taxon>
        <taxon>Agaricomycetes</taxon>
        <taxon>Agaricomycetidae</taxon>
        <taxon>Agaricales</taxon>
        <taxon>Agaricineae</taxon>
        <taxon>Crepidotaceae</taxon>
        <taxon>Crepidotus</taxon>
    </lineage>
</organism>
<evidence type="ECO:0000313" key="3">
    <source>
        <dbReference type="EMBL" id="KAF9523956.1"/>
    </source>
</evidence>
<dbReference type="AlphaFoldDB" id="A0A9P6E7H0"/>
<gene>
    <name evidence="3" type="ORF">CPB83DRAFT_862010</name>
</gene>
<keyword evidence="4" id="KW-1185">Reference proteome</keyword>
<dbReference type="OrthoDB" id="3254241at2759"/>
<feature type="signal peptide" evidence="2">
    <location>
        <begin position="1"/>
        <end position="18"/>
    </location>
</feature>
<dbReference type="EMBL" id="MU157907">
    <property type="protein sequence ID" value="KAF9523956.1"/>
    <property type="molecule type" value="Genomic_DNA"/>
</dbReference>
<evidence type="ECO:0000313" key="4">
    <source>
        <dbReference type="Proteomes" id="UP000807306"/>
    </source>
</evidence>
<comment type="caution">
    <text evidence="3">The sequence shown here is derived from an EMBL/GenBank/DDBJ whole genome shotgun (WGS) entry which is preliminary data.</text>
</comment>
<reference evidence="3" key="1">
    <citation type="submission" date="2020-11" db="EMBL/GenBank/DDBJ databases">
        <authorList>
            <consortium name="DOE Joint Genome Institute"/>
            <person name="Ahrendt S."/>
            <person name="Riley R."/>
            <person name="Andreopoulos W."/>
            <person name="Labutti K."/>
            <person name="Pangilinan J."/>
            <person name="Ruiz-Duenas F.J."/>
            <person name="Barrasa J.M."/>
            <person name="Sanchez-Garcia M."/>
            <person name="Camarero S."/>
            <person name="Miyauchi S."/>
            <person name="Serrano A."/>
            <person name="Linde D."/>
            <person name="Babiker R."/>
            <person name="Drula E."/>
            <person name="Ayuso-Fernandez I."/>
            <person name="Pacheco R."/>
            <person name="Padilla G."/>
            <person name="Ferreira P."/>
            <person name="Barriuso J."/>
            <person name="Kellner H."/>
            <person name="Castanera R."/>
            <person name="Alfaro M."/>
            <person name="Ramirez L."/>
            <person name="Pisabarro A.G."/>
            <person name="Kuo A."/>
            <person name="Tritt A."/>
            <person name="Lipzen A."/>
            <person name="He G."/>
            <person name="Yan M."/>
            <person name="Ng V."/>
            <person name="Cullen D."/>
            <person name="Martin F."/>
            <person name="Rosso M.-N."/>
            <person name="Henrissat B."/>
            <person name="Hibbett D."/>
            <person name="Martinez A.T."/>
            <person name="Grigoriev I.V."/>
        </authorList>
    </citation>
    <scope>NUCLEOTIDE SEQUENCE</scope>
    <source>
        <strain evidence="3">CBS 506.95</strain>
    </source>
</reference>
<evidence type="ECO:0000256" key="2">
    <source>
        <dbReference type="SAM" id="SignalP"/>
    </source>
</evidence>
<proteinExistence type="predicted"/>
<keyword evidence="2" id="KW-0732">Signal</keyword>
<protein>
    <submittedName>
        <fullName evidence="3">Uncharacterized protein</fullName>
    </submittedName>
</protein>
<name>A0A9P6E7H0_9AGAR</name>
<evidence type="ECO:0000256" key="1">
    <source>
        <dbReference type="SAM" id="MobiDB-lite"/>
    </source>
</evidence>
<sequence>MPVEILAIASAVCALCQGIQTWLELQEEKVDTVVRIGSVIQQVHNILLPFSTVAHHRSGEQQLVESIRCAGDVLQRTKDHLLAWSTKRSQKIVAFLAPNTLIKQLKEDEQQLSNQLIILLTSVAVVGYMKDHSKHTSDWPKPVMDSGPGSSSRPPPYDFLECVKQSDGKAFWNDYIGGKVQFIERDHFMERLSMWAKGNISKSICERIIMRLDEYNVGGVSVSNFGRVLGPNSFKVFIETCIKGHKFPPVSSIDVHVAPGQSLHTPLLVWVDDNHDNNNYEVAQAKGMGIQVVQLNSTAMAKSWIEANFAFLRDNDEPSRLRFISDNARNEMDPRLGETLNVAAGESFLRFLRGRFFNAPVLIYTGLGVDLTRYVEAYSAAGSTTSARVCMKFISGMVVGKGDDFNWQGFSVR</sequence>
<feature type="chain" id="PRO_5040197767" evidence="2">
    <location>
        <begin position="19"/>
        <end position="413"/>
    </location>
</feature>
<feature type="region of interest" description="Disordered" evidence="1">
    <location>
        <begin position="133"/>
        <end position="153"/>
    </location>
</feature>